<feature type="domain" description="DNA polymerase III delta N-terminal" evidence="9">
    <location>
        <begin position="19"/>
        <end position="147"/>
    </location>
</feature>
<dbReference type="Proteomes" id="UP000462760">
    <property type="component" value="Unassembled WGS sequence"/>
</dbReference>
<name>A0A844FI51_9FIRM</name>
<proteinExistence type="inferred from homology"/>
<organism evidence="11 12">
    <name type="scientific">Anaerosalibacter bizertensis</name>
    <dbReference type="NCBI Taxonomy" id="932217"/>
    <lineage>
        <taxon>Bacteria</taxon>
        <taxon>Bacillati</taxon>
        <taxon>Bacillota</taxon>
        <taxon>Tissierellia</taxon>
        <taxon>Tissierellales</taxon>
        <taxon>Sporanaerobacteraceae</taxon>
        <taxon>Anaerosalibacter</taxon>
    </lineage>
</organism>
<feature type="domain" description="DNA polymerase III delta subunit-like C-terminal" evidence="10">
    <location>
        <begin position="228"/>
        <end position="347"/>
    </location>
</feature>
<gene>
    <name evidence="11" type="primary">holA</name>
    <name evidence="11" type="ORF">FYJ27_07740</name>
</gene>
<dbReference type="PANTHER" id="PTHR34388">
    <property type="entry name" value="DNA POLYMERASE III SUBUNIT DELTA"/>
    <property type="match status" value="1"/>
</dbReference>
<dbReference type="Gene3D" id="1.10.8.60">
    <property type="match status" value="1"/>
</dbReference>
<evidence type="ECO:0000313" key="12">
    <source>
        <dbReference type="Proteomes" id="UP000462760"/>
    </source>
</evidence>
<comment type="catalytic activity">
    <reaction evidence="8">
        <text>DNA(n) + a 2'-deoxyribonucleoside 5'-triphosphate = DNA(n+1) + diphosphate</text>
        <dbReference type="Rhea" id="RHEA:22508"/>
        <dbReference type="Rhea" id="RHEA-COMP:17339"/>
        <dbReference type="Rhea" id="RHEA-COMP:17340"/>
        <dbReference type="ChEBI" id="CHEBI:33019"/>
        <dbReference type="ChEBI" id="CHEBI:61560"/>
        <dbReference type="ChEBI" id="CHEBI:173112"/>
        <dbReference type="EC" id="2.7.7.7"/>
    </reaction>
</comment>
<dbReference type="InterPro" id="IPR010372">
    <property type="entry name" value="DNA_pol3_delta_N"/>
</dbReference>
<comment type="similarity">
    <text evidence="7">Belongs to the DNA polymerase HolA subunit family.</text>
</comment>
<evidence type="ECO:0000259" key="10">
    <source>
        <dbReference type="Pfam" id="PF21694"/>
    </source>
</evidence>
<dbReference type="InterPro" id="IPR005790">
    <property type="entry name" value="DNA_polIII_delta"/>
</dbReference>
<comment type="caution">
    <text evidence="11">The sequence shown here is derived from an EMBL/GenBank/DDBJ whole genome shotgun (WGS) entry which is preliminary data.</text>
</comment>
<dbReference type="SUPFAM" id="SSF52540">
    <property type="entry name" value="P-loop containing nucleoside triphosphate hydrolases"/>
    <property type="match status" value="1"/>
</dbReference>
<dbReference type="GO" id="GO:0003677">
    <property type="term" value="F:DNA binding"/>
    <property type="evidence" value="ECO:0007669"/>
    <property type="project" value="InterPro"/>
</dbReference>
<dbReference type="InterPro" id="IPR008921">
    <property type="entry name" value="DNA_pol3_clamp-load_cplx_C"/>
</dbReference>
<dbReference type="PANTHER" id="PTHR34388:SF1">
    <property type="entry name" value="DNA POLYMERASE III SUBUNIT DELTA"/>
    <property type="match status" value="1"/>
</dbReference>
<reference evidence="11 12" key="1">
    <citation type="submission" date="2019-08" db="EMBL/GenBank/DDBJ databases">
        <title>In-depth cultivation of the pig gut microbiome towards novel bacterial diversity and tailored functional studies.</title>
        <authorList>
            <person name="Wylensek D."/>
            <person name="Hitch T.C.A."/>
            <person name="Clavel T."/>
        </authorList>
    </citation>
    <scope>NUCLEOTIDE SEQUENCE [LARGE SCALE GENOMIC DNA]</scope>
    <source>
        <strain evidence="11 12">Med78-601-WT-4W-RMD-3</strain>
    </source>
</reference>
<dbReference type="InterPro" id="IPR048466">
    <property type="entry name" value="DNA_pol3_delta-like_C"/>
</dbReference>
<evidence type="ECO:0000256" key="4">
    <source>
        <dbReference type="ARBA" id="ARBA00022695"/>
    </source>
</evidence>
<protein>
    <recommendedName>
        <fullName evidence="2">DNA polymerase III subunit delta</fullName>
        <ecNumber evidence="1">2.7.7.7</ecNumber>
    </recommendedName>
</protein>
<evidence type="ECO:0000259" key="9">
    <source>
        <dbReference type="Pfam" id="PF06144"/>
    </source>
</evidence>
<dbReference type="SUPFAM" id="SSF48019">
    <property type="entry name" value="post-AAA+ oligomerization domain-like"/>
    <property type="match status" value="1"/>
</dbReference>
<dbReference type="Pfam" id="PF06144">
    <property type="entry name" value="DNA_pol3_delta"/>
    <property type="match status" value="1"/>
</dbReference>
<dbReference type="Pfam" id="PF21694">
    <property type="entry name" value="DNA_pol3_delta_C"/>
    <property type="match status" value="1"/>
</dbReference>
<dbReference type="OrthoDB" id="9775929at2"/>
<dbReference type="RefSeq" id="WP_154484294.1">
    <property type="nucleotide sequence ID" value="NZ_VULR01000009.1"/>
</dbReference>
<evidence type="ECO:0000313" key="11">
    <source>
        <dbReference type="EMBL" id="MSS43616.1"/>
    </source>
</evidence>
<dbReference type="InterPro" id="IPR027417">
    <property type="entry name" value="P-loop_NTPase"/>
</dbReference>
<accession>A0A844FI51</accession>
<dbReference type="AlphaFoldDB" id="A0A844FI51"/>
<evidence type="ECO:0000256" key="8">
    <source>
        <dbReference type="ARBA" id="ARBA00049244"/>
    </source>
</evidence>
<dbReference type="GO" id="GO:0003887">
    <property type="term" value="F:DNA-directed DNA polymerase activity"/>
    <property type="evidence" value="ECO:0007669"/>
    <property type="project" value="UniProtKB-KW"/>
</dbReference>
<keyword evidence="5" id="KW-0235">DNA replication</keyword>
<evidence type="ECO:0000256" key="5">
    <source>
        <dbReference type="ARBA" id="ARBA00022705"/>
    </source>
</evidence>
<evidence type="ECO:0000256" key="7">
    <source>
        <dbReference type="ARBA" id="ARBA00034754"/>
    </source>
</evidence>
<evidence type="ECO:0000256" key="6">
    <source>
        <dbReference type="ARBA" id="ARBA00022932"/>
    </source>
</evidence>
<dbReference type="Gene3D" id="1.20.272.10">
    <property type="match status" value="1"/>
</dbReference>
<dbReference type="EC" id="2.7.7.7" evidence="1"/>
<keyword evidence="3 11" id="KW-0808">Transferase</keyword>
<keyword evidence="4 11" id="KW-0548">Nucleotidyltransferase</keyword>
<evidence type="ECO:0000256" key="3">
    <source>
        <dbReference type="ARBA" id="ARBA00022679"/>
    </source>
</evidence>
<dbReference type="Gene3D" id="3.40.50.300">
    <property type="entry name" value="P-loop containing nucleotide triphosphate hydrolases"/>
    <property type="match status" value="1"/>
</dbReference>
<dbReference type="EMBL" id="VULR01000009">
    <property type="protein sequence ID" value="MSS43616.1"/>
    <property type="molecule type" value="Genomic_DNA"/>
</dbReference>
<keyword evidence="6" id="KW-0239">DNA-directed DNA polymerase</keyword>
<evidence type="ECO:0000256" key="1">
    <source>
        <dbReference type="ARBA" id="ARBA00012417"/>
    </source>
</evidence>
<evidence type="ECO:0000256" key="2">
    <source>
        <dbReference type="ARBA" id="ARBA00017703"/>
    </source>
</evidence>
<dbReference type="GO" id="GO:0006261">
    <property type="term" value="P:DNA-templated DNA replication"/>
    <property type="evidence" value="ECO:0007669"/>
    <property type="project" value="TreeGrafter"/>
</dbReference>
<sequence length="349" mass="40999">MRFEDFIKDMREDKIKSVYLFYGEEDYLIDYSIKSLKEKYVNEGLETLNYIVLDGDNIEMSHIYDACETLPFMSEKKVVIIKNLGIFGSKTKGQGAEYFNQKKDELKNYISTLEDYICLVFVEKNTNIDKRKGIIKSINKFGRVIEFTKLKGRDLNNWIEKVFKKYGKIISYNNINYFIQHSSYFDRDINKSLYDLENEIIKLVNFTGDRKEINVKDIDEVMTKSLDTNIFNLLNSIGEKDINNSLKVFHEMCVSNEPIPLILHMIIRQLRLILMLKLLKEKGYDKRTIMGKLRIGDYQYKIFSNQSKNFSNAKLEESLNLCLESDENIKTGVMDDKLALEMLIVRMCS</sequence>
<dbReference type="GO" id="GO:0009360">
    <property type="term" value="C:DNA polymerase III complex"/>
    <property type="evidence" value="ECO:0007669"/>
    <property type="project" value="InterPro"/>
</dbReference>
<dbReference type="NCBIfam" id="TIGR01128">
    <property type="entry name" value="holA"/>
    <property type="match status" value="1"/>
</dbReference>